<evidence type="ECO:0000256" key="1">
    <source>
        <dbReference type="SAM" id="MobiDB-lite"/>
    </source>
</evidence>
<feature type="region of interest" description="Disordered" evidence="1">
    <location>
        <begin position="183"/>
        <end position="203"/>
    </location>
</feature>
<evidence type="ECO:0000259" key="2">
    <source>
        <dbReference type="Pfam" id="PF12499"/>
    </source>
</evidence>
<accession>A0A2J8AIX9</accession>
<dbReference type="Proteomes" id="UP000236333">
    <property type="component" value="Unassembled WGS sequence"/>
</dbReference>
<feature type="compositionally biased region" description="Low complexity" evidence="1">
    <location>
        <begin position="183"/>
        <end position="197"/>
    </location>
</feature>
<keyword evidence="4" id="KW-1185">Reference proteome</keyword>
<name>A0A2J8AIX9_9CHLO</name>
<organism evidence="3 4">
    <name type="scientific">Tetrabaena socialis</name>
    <dbReference type="NCBI Taxonomy" id="47790"/>
    <lineage>
        <taxon>Eukaryota</taxon>
        <taxon>Viridiplantae</taxon>
        <taxon>Chlorophyta</taxon>
        <taxon>core chlorophytes</taxon>
        <taxon>Chlorophyceae</taxon>
        <taxon>CS clade</taxon>
        <taxon>Chlamydomonadales</taxon>
        <taxon>Tetrabaenaceae</taxon>
        <taxon>Tetrabaena</taxon>
    </lineage>
</organism>
<dbReference type="Pfam" id="PF12499">
    <property type="entry name" value="DUF3707"/>
    <property type="match status" value="1"/>
</dbReference>
<protein>
    <recommendedName>
        <fullName evidence="2">Pherophorin domain-containing protein</fullName>
    </recommendedName>
</protein>
<feature type="domain" description="Pherophorin" evidence="2">
    <location>
        <begin position="50"/>
        <end position="143"/>
    </location>
</feature>
<dbReference type="AlphaFoldDB" id="A0A2J8AIX9"/>
<proteinExistence type="predicted"/>
<evidence type="ECO:0000313" key="4">
    <source>
        <dbReference type="Proteomes" id="UP000236333"/>
    </source>
</evidence>
<evidence type="ECO:0000313" key="3">
    <source>
        <dbReference type="EMBL" id="PNH12470.1"/>
    </source>
</evidence>
<gene>
    <name evidence="3" type="ORF">TSOC_000577</name>
</gene>
<sequence length="476" mass="49352">MQKTRQKWSCSLGQQQQQHEDVLATADRQQRLLLQASASNFVAPPDLSALTAEPKCGSSVIGVEVNGNPWSSWAWDDGSASLRVTALGSLKGTKTVCLELDPVGGGDATCGRQRRFCRDDLGEGLCMALVYNSNSANTASCCPLSRLSYRPTATGPATTFPTATFAATTLAATTTATVAAAAQPTTAQPGAPQPLATKPGASPAFAATAQPSIAAATLTAATIARAVAAASVAPAVAAATIARTVATATITPAVAAATIAPAIAAATIARAPPSPQPSPQPPSPEPVPRSMATSFGSTYMASLINVKTPARYQMVFSHALVNMSVGTVIQGVSVRLAGNANTDLPFPSATAVFKTLQIFMGIAANAPDAMVKSFDKNYVTSSRMLVLRGPWMVKPKDFRGGLGAWYWIRFQFPYRYNGGNLVLEIQHTGPSVGLRPIPFDARPADALSAASYAPSNVADVAMGPANRPVLAIQFSY</sequence>
<comment type="caution">
    <text evidence="3">The sequence shown here is derived from an EMBL/GenBank/DDBJ whole genome shotgun (WGS) entry which is preliminary data.</text>
</comment>
<dbReference type="OrthoDB" id="541494at2759"/>
<dbReference type="InterPro" id="IPR024616">
    <property type="entry name" value="Pherophorin"/>
</dbReference>
<reference evidence="3 4" key="1">
    <citation type="journal article" date="2017" name="Mol. Biol. Evol.">
        <title>The 4-celled Tetrabaena socialis nuclear genome reveals the essential components for genetic control of cell number at the origin of multicellularity in the volvocine lineage.</title>
        <authorList>
            <person name="Featherston J."/>
            <person name="Arakaki Y."/>
            <person name="Hanschen E.R."/>
            <person name="Ferris P.J."/>
            <person name="Michod R.E."/>
            <person name="Olson B.J.S.C."/>
            <person name="Nozaki H."/>
            <person name="Durand P.M."/>
        </authorList>
    </citation>
    <scope>NUCLEOTIDE SEQUENCE [LARGE SCALE GENOMIC DNA]</scope>
    <source>
        <strain evidence="3 4">NIES-571</strain>
    </source>
</reference>
<feature type="compositionally biased region" description="Pro residues" evidence="1">
    <location>
        <begin position="272"/>
        <end position="287"/>
    </location>
</feature>
<feature type="region of interest" description="Disordered" evidence="1">
    <location>
        <begin position="270"/>
        <end position="291"/>
    </location>
</feature>
<dbReference type="EMBL" id="PGGS01000008">
    <property type="protein sequence ID" value="PNH12470.1"/>
    <property type="molecule type" value="Genomic_DNA"/>
</dbReference>